<dbReference type="Proteomes" id="UP001651690">
    <property type="component" value="Unassembled WGS sequence"/>
</dbReference>
<keyword evidence="2" id="KW-0732">Signal</keyword>
<dbReference type="RefSeq" id="WP_255058507.1">
    <property type="nucleotide sequence ID" value="NZ_JANDBD010000002.1"/>
</dbReference>
<proteinExistence type="predicted"/>
<reference evidence="3 4" key="1">
    <citation type="submission" date="2022-06" db="EMBL/GenBank/DDBJ databases">
        <title>Mycolicibacterium sp. CAU 1645 isolated from seawater.</title>
        <authorList>
            <person name="Kim W."/>
        </authorList>
    </citation>
    <scope>NUCLEOTIDE SEQUENCE [LARGE SCALE GENOMIC DNA]</scope>
    <source>
        <strain evidence="3 4">CAU 1645</strain>
    </source>
</reference>
<evidence type="ECO:0000256" key="2">
    <source>
        <dbReference type="SAM" id="SignalP"/>
    </source>
</evidence>
<dbReference type="PROSITE" id="PS51257">
    <property type="entry name" value="PROKAR_LIPOPROTEIN"/>
    <property type="match status" value="1"/>
</dbReference>
<name>A0ABT1LZ56_9MYCO</name>
<accession>A0ABT1LZ56</accession>
<feature type="chain" id="PRO_5045878074" description="Lipoprotein" evidence="2">
    <location>
        <begin position="27"/>
        <end position="82"/>
    </location>
</feature>
<evidence type="ECO:0000256" key="1">
    <source>
        <dbReference type="SAM" id="MobiDB-lite"/>
    </source>
</evidence>
<gene>
    <name evidence="3" type="ORF">NM203_04570</name>
</gene>
<feature type="signal peptide" evidence="2">
    <location>
        <begin position="1"/>
        <end position="26"/>
    </location>
</feature>
<dbReference type="EMBL" id="JANDBD010000002">
    <property type="protein sequence ID" value="MCP9271457.1"/>
    <property type="molecule type" value="Genomic_DNA"/>
</dbReference>
<feature type="compositionally biased region" description="Low complexity" evidence="1">
    <location>
        <begin position="48"/>
        <end position="61"/>
    </location>
</feature>
<organism evidence="3 4">
    <name type="scientific">Mycolicibacterium arenosum</name>
    <dbReference type="NCBI Taxonomy" id="2952157"/>
    <lineage>
        <taxon>Bacteria</taxon>
        <taxon>Bacillati</taxon>
        <taxon>Actinomycetota</taxon>
        <taxon>Actinomycetes</taxon>
        <taxon>Mycobacteriales</taxon>
        <taxon>Mycobacteriaceae</taxon>
        <taxon>Mycolicibacterium</taxon>
    </lineage>
</organism>
<evidence type="ECO:0000313" key="4">
    <source>
        <dbReference type="Proteomes" id="UP001651690"/>
    </source>
</evidence>
<protein>
    <recommendedName>
        <fullName evidence="5">Lipoprotein</fullName>
    </recommendedName>
</protein>
<keyword evidence="4" id="KW-1185">Reference proteome</keyword>
<evidence type="ECO:0008006" key="5">
    <source>
        <dbReference type="Google" id="ProtNLM"/>
    </source>
</evidence>
<sequence length="82" mass="7935">MRIRLLTAAVAAAGLLSACGSSDAPAPETEPSPAGHHGGYAACLAEHGVTTPPMGPGAPAGVDEETWAKASQACADKAPGPS</sequence>
<comment type="caution">
    <text evidence="3">The sequence shown here is derived from an EMBL/GenBank/DDBJ whole genome shotgun (WGS) entry which is preliminary data.</text>
</comment>
<evidence type="ECO:0000313" key="3">
    <source>
        <dbReference type="EMBL" id="MCP9271457.1"/>
    </source>
</evidence>
<feature type="region of interest" description="Disordered" evidence="1">
    <location>
        <begin position="20"/>
        <end position="82"/>
    </location>
</feature>